<dbReference type="Pfam" id="PF14651">
    <property type="entry name" value="Lipocalin_7"/>
    <property type="match status" value="1"/>
</dbReference>
<evidence type="ECO:0000313" key="3">
    <source>
        <dbReference type="Proteomes" id="UP001497525"/>
    </source>
</evidence>
<comment type="similarity">
    <text evidence="1">Belongs to the calycin superfamily. Fatty-acid binding protein (FABP) family.</text>
</comment>
<dbReference type="EMBL" id="CAXLJL010000267">
    <property type="protein sequence ID" value="CAL5135454.1"/>
    <property type="molecule type" value="Genomic_DNA"/>
</dbReference>
<dbReference type="Gene3D" id="2.40.128.20">
    <property type="match status" value="1"/>
</dbReference>
<dbReference type="SUPFAM" id="SSF50814">
    <property type="entry name" value="Lipocalins"/>
    <property type="match status" value="1"/>
</dbReference>
<evidence type="ECO:0000313" key="2">
    <source>
        <dbReference type="EMBL" id="CAL5135454.1"/>
    </source>
</evidence>
<dbReference type="CDD" id="cd00742">
    <property type="entry name" value="FABP"/>
    <property type="match status" value="1"/>
</dbReference>
<dbReference type="AlphaFoldDB" id="A0AAV2TH10"/>
<dbReference type="GO" id="GO:0008289">
    <property type="term" value="F:lipid binding"/>
    <property type="evidence" value="ECO:0007669"/>
    <property type="project" value="UniProtKB-KW"/>
</dbReference>
<dbReference type="PANTHER" id="PTHR11955">
    <property type="entry name" value="FATTY ACID BINDING PROTEIN"/>
    <property type="match status" value="1"/>
</dbReference>
<gene>
    <name evidence="2" type="ORF">CDAUBV1_LOCUS9594</name>
</gene>
<dbReference type="Proteomes" id="UP001497525">
    <property type="component" value="Unassembled WGS sequence"/>
</dbReference>
<name>A0AAV2TH10_CALDB</name>
<sequence length="157" mass="17720">MTALMGEWKCVESKNMDAVLVEIGHHQELLDCMNPKDSIITIDIDENEVYLKEQINGRSTENTFTLGKEVEEFTPDGRIVKATVTLESDRQIQHIQQHGFNETIINREVIDGALITTIKTRDATGMLKYVRIGMPKEILPRMKPVPANTEATEQVPA</sequence>
<accession>A0AAV2TH10</accession>
<dbReference type="PRINTS" id="PR00178">
    <property type="entry name" value="FATTYACIDBP"/>
</dbReference>
<dbReference type="InterPro" id="IPR000463">
    <property type="entry name" value="Fatty_acid-bd"/>
</dbReference>
<dbReference type="InterPro" id="IPR012674">
    <property type="entry name" value="Calycin"/>
</dbReference>
<protein>
    <submittedName>
        <fullName evidence="2">Uncharacterized protein</fullName>
    </submittedName>
</protein>
<reference evidence="2" key="1">
    <citation type="submission" date="2024-06" db="EMBL/GenBank/DDBJ databases">
        <authorList>
            <person name="Liu X."/>
            <person name="Lenzi L."/>
            <person name="Haldenby T S."/>
            <person name="Uol C."/>
        </authorList>
    </citation>
    <scope>NUCLEOTIDE SEQUENCE</scope>
</reference>
<organism evidence="2 3">
    <name type="scientific">Calicophoron daubneyi</name>
    <name type="common">Rumen fluke</name>
    <name type="synonym">Paramphistomum daubneyi</name>
    <dbReference type="NCBI Taxonomy" id="300641"/>
    <lineage>
        <taxon>Eukaryota</taxon>
        <taxon>Metazoa</taxon>
        <taxon>Spiralia</taxon>
        <taxon>Lophotrochozoa</taxon>
        <taxon>Platyhelminthes</taxon>
        <taxon>Trematoda</taxon>
        <taxon>Digenea</taxon>
        <taxon>Plagiorchiida</taxon>
        <taxon>Pronocephalata</taxon>
        <taxon>Paramphistomoidea</taxon>
        <taxon>Paramphistomidae</taxon>
        <taxon>Calicophoron</taxon>
    </lineage>
</organism>
<evidence type="ECO:0000256" key="1">
    <source>
        <dbReference type="ARBA" id="ARBA00008390"/>
    </source>
</evidence>
<comment type="caution">
    <text evidence="2">The sequence shown here is derived from an EMBL/GenBank/DDBJ whole genome shotgun (WGS) entry which is preliminary data.</text>
</comment>
<dbReference type="InterPro" id="IPR031259">
    <property type="entry name" value="ILBP"/>
</dbReference>
<proteinExistence type="inferred from homology"/>